<dbReference type="Proteomes" id="UP001172082">
    <property type="component" value="Unassembled WGS sequence"/>
</dbReference>
<comment type="subcellular location">
    <subcellularLocation>
        <location evidence="3">Cytoplasm</location>
    </subcellularLocation>
    <text evidence="3">The tmRNA-SmpB complex associates with stalled 70S ribosomes.</text>
</comment>
<dbReference type="RefSeq" id="WP_346751407.1">
    <property type="nucleotide sequence ID" value="NZ_JAUJEA010000002.1"/>
</dbReference>
<dbReference type="PROSITE" id="PS01317">
    <property type="entry name" value="SSRP"/>
    <property type="match status" value="1"/>
</dbReference>
<keyword evidence="2 3" id="KW-0694">RNA-binding</keyword>
<dbReference type="NCBIfam" id="NF003843">
    <property type="entry name" value="PRK05422.1"/>
    <property type="match status" value="1"/>
</dbReference>
<gene>
    <name evidence="3 4" type="primary">smpB</name>
    <name evidence="4" type="ORF">QQ008_08425</name>
</gene>
<comment type="caution">
    <text evidence="4">The sequence shown here is derived from an EMBL/GenBank/DDBJ whole genome shotgun (WGS) entry which is preliminary data.</text>
</comment>
<organism evidence="4 5">
    <name type="scientific">Splendidivirga corallicola</name>
    <dbReference type="NCBI Taxonomy" id="3051826"/>
    <lineage>
        <taxon>Bacteria</taxon>
        <taxon>Pseudomonadati</taxon>
        <taxon>Bacteroidota</taxon>
        <taxon>Cytophagia</taxon>
        <taxon>Cytophagales</taxon>
        <taxon>Splendidivirgaceae</taxon>
        <taxon>Splendidivirga</taxon>
    </lineage>
</organism>
<evidence type="ECO:0000256" key="3">
    <source>
        <dbReference type="HAMAP-Rule" id="MF_00023"/>
    </source>
</evidence>
<dbReference type="InterPro" id="IPR000037">
    <property type="entry name" value="SsrA-bd_prot"/>
</dbReference>
<dbReference type="Gene3D" id="2.40.280.10">
    <property type="match status" value="1"/>
</dbReference>
<dbReference type="PANTHER" id="PTHR30308:SF2">
    <property type="entry name" value="SSRA-BINDING PROTEIN"/>
    <property type="match status" value="1"/>
</dbReference>
<comment type="similarity">
    <text evidence="3">Belongs to the SmpB family.</text>
</comment>
<accession>A0ABT8KKZ8</accession>
<sequence>MAEKDKRFSNNINIKNKSASYEFEFLEKFVAGIVLSGTEIKSIREGKVNLQDAYCVFQESELWITNLHISPYKSGTHYNHEAKRIRKLLLKRKELQKLKKKMEEKGLAIVPVRMFISERGFAKLEIALAKGKKLHDKRQSIKDKDVKRELDRMKY</sequence>
<evidence type="ECO:0000313" key="4">
    <source>
        <dbReference type="EMBL" id="MDN5201384.1"/>
    </source>
</evidence>
<keyword evidence="5" id="KW-1185">Reference proteome</keyword>
<dbReference type="EMBL" id="JAUJEA010000002">
    <property type="protein sequence ID" value="MDN5201384.1"/>
    <property type="molecule type" value="Genomic_DNA"/>
</dbReference>
<proteinExistence type="inferred from homology"/>
<dbReference type="NCBIfam" id="TIGR00086">
    <property type="entry name" value="smpB"/>
    <property type="match status" value="1"/>
</dbReference>
<dbReference type="HAMAP" id="MF_00023">
    <property type="entry name" value="SmpB"/>
    <property type="match status" value="1"/>
</dbReference>
<evidence type="ECO:0000313" key="5">
    <source>
        <dbReference type="Proteomes" id="UP001172082"/>
    </source>
</evidence>
<reference evidence="4" key="1">
    <citation type="submission" date="2023-06" db="EMBL/GenBank/DDBJ databases">
        <title>Genomic of Parafulvivirga corallium.</title>
        <authorList>
            <person name="Wang G."/>
        </authorList>
    </citation>
    <scope>NUCLEOTIDE SEQUENCE</scope>
    <source>
        <strain evidence="4">BMA10</strain>
    </source>
</reference>
<dbReference type="PANTHER" id="PTHR30308">
    <property type="entry name" value="TMRNA-BINDING COMPONENT OF TRANS-TRANSLATION TAGGING COMPLEX"/>
    <property type="match status" value="1"/>
</dbReference>
<dbReference type="InterPro" id="IPR020081">
    <property type="entry name" value="SsrA-bd_prot_CS"/>
</dbReference>
<keyword evidence="1 3" id="KW-0963">Cytoplasm</keyword>
<comment type="function">
    <text evidence="3">Required for rescue of stalled ribosomes mediated by trans-translation. Binds to transfer-messenger RNA (tmRNA), required for stable association of tmRNA with ribosomes. tmRNA and SmpB together mimic tRNA shape, replacing the anticodon stem-loop with SmpB. tmRNA is encoded by the ssrA gene; the 2 termini fold to resemble tRNA(Ala) and it encodes a 'tag peptide', a short internal open reading frame. During trans-translation Ala-aminoacylated tmRNA acts like a tRNA, entering the A-site of stalled ribosomes, displacing the stalled mRNA. The ribosome then switches to translate the ORF on the tmRNA; the nascent peptide is terminated with the 'tag peptide' encoded by the tmRNA and targeted for degradation. The ribosome is freed to recommence translation, which seems to be the essential function of trans-translation.</text>
</comment>
<name>A0ABT8KKZ8_9BACT</name>
<dbReference type="SUPFAM" id="SSF74982">
    <property type="entry name" value="Small protein B (SmpB)"/>
    <property type="match status" value="1"/>
</dbReference>
<evidence type="ECO:0000256" key="1">
    <source>
        <dbReference type="ARBA" id="ARBA00022490"/>
    </source>
</evidence>
<dbReference type="InterPro" id="IPR023620">
    <property type="entry name" value="SmpB"/>
</dbReference>
<evidence type="ECO:0000256" key="2">
    <source>
        <dbReference type="ARBA" id="ARBA00022884"/>
    </source>
</evidence>
<dbReference type="Pfam" id="PF01668">
    <property type="entry name" value="SmpB"/>
    <property type="match status" value="1"/>
</dbReference>
<protein>
    <recommendedName>
        <fullName evidence="3">SsrA-binding protein</fullName>
    </recommendedName>
    <alternativeName>
        <fullName evidence="3">Small protein B</fullName>
    </alternativeName>
</protein>